<gene>
    <name evidence="3" type="ORF">p11sa19_32</name>
</gene>
<keyword evidence="2" id="KW-0472">Membrane</keyword>
<reference evidence="3 4" key="1">
    <citation type="journal article" date="2015" name="Virol. J.">
        <title>Whole genome sequence comparison of ten diagnostic brucellaphages propagated on two Brucella abortus hosts.</title>
        <authorList>
            <person name="Tevdoradze E."/>
            <person name="Farlow J."/>
            <person name="Kotorashvili A."/>
            <person name="Skhirtladze N."/>
            <person name="Antadze I."/>
            <person name="Gunia S."/>
            <person name="Balarjishvili N."/>
            <person name="Kvachadze L."/>
            <person name="Kutateladze M."/>
        </authorList>
    </citation>
    <scope>NUCLEOTIDE SEQUENCE [LARGE SCALE GENOMIC DNA]</scope>
</reference>
<keyword evidence="2" id="KW-0812">Transmembrane</keyword>
<dbReference type="Proteomes" id="UP000224380">
    <property type="component" value="Segment"/>
</dbReference>
<evidence type="ECO:0000313" key="3">
    <source>
        <dbReference type="EMBL" id="AKO59136.1"/>
    </source>
</evidence>
<accession>A0A0H4IJ40</accession>
<keyword evidence="2" id="KW-1133">Transmembrane helix</keyword>
<name>A0A0H4IJ40_9CAUD</name>
<feature type="transmembrane region" description="Helical" evidence="2">
    <location>
        <begin position="16"/>
        <end position="35"/>
    </location>
</feature>
<protein>
    <submittedName>
        <fullName evidence="3">Uncharacterized protein</fullName>
    </submittedName>
</protein>
<dbReference type="SMR" id="A0A0H4IJ40"/>
<feature type="region of interest" description="Disordered" evidence="1">
    <location>
        <begin position="120"/>
        <end position="140"/>
    </location>
</feature>
<evidence type="ECO:0000313" key="4">
    <source>
        <dbReference type="Proteomes" id="UP000224380"/>
    </source>
</evidence>
<sequence length="140" mass="15687">MSADEMKQDATVTLNWFRVNLPTIITIVGFGFYVGTNLNDIQKSISSLSKENAELKATTADIGKLAYRVDQLEFGLQRANERTDSLQNTLISSMDLMRRDINRLTTQVEVLSSRVGILTGDIDDPKQRRSRPGPNQHTSD</sequence>
<evidence type="ECO:0000256" key="2">
    <source>
        <dbReference type="SAM" id="Phobius"/>
    </source>
</evidence>
<proteinExistence type="predicted"/>
<dbReference type="Gene3D" id="1.20.5.340">
    <property type="match status" value="1"/>
</dbReference>
<organism evidence="3 4">
    <name type="scientific">Brucella phage 11sa_19</name>
    <dbReference type="NCBI Taxonomy" id="1667371"/>
    <lineage>
        <taxon>Viruses</taxon>
        <taxon>Duplodnaviria</taxon>
        <taxon>Heunggongvirae</taxon>
        <taxon>Uroviricota</taxon>
        <taxon>Caudoviricetes</taxon>
        <taxon>Perisivirus</taxon>
        <taxon>Perisivirus Tb</taxon>
    </lineage>
</organism>
<evidence type="ECO:0000256" key="1">
    <source>
        <dbReference type="SAM" id="MobiDB-lite"/>
    </source>
</evidence>
<dbReference type="EMBL" id="KJ133690">
    <property type="protein sequence ID" value="AKO59136.1"/>
    <property type="molecule type" value="Genomic_DNA"/>
</dbReference>